<evidence type="ECO:0000256" key="1">
    <source>
        <dbReference type="SAM" id="MobiDB-lite"/>
    </source>
</evidence>
<dbReference type="Proteomes" id="UP000175707">
    <property type="component" value="Unassembled WGS sequence"/>
</dbReference>
<sequence length="168" mass="18707">MARKNPHTVATVSFTPEDGFVWDLLQRVKPRMMGMFIRHAATVGIHTMTPSELSIFVNGVEPFVPERPSYGSGTAEASRDEAPAPKTGEPGEAFLRHEEGAELPQPLRWPGGKPPQNLEELARYYPPGTPKSLLSIVIKENRPVPMSLESLRKMQRLIEMSQESTTDD</sequence>
<proteinExistence type="predicted"/>
<accession>A0A1E7Z517</accession>
<organism evidence="2 3">
    <name type="scientific">Acidithiobacillus caldus</name>
    <dbReference type="NCBI Taxonomy" id="33059"/>
    <lineage>
        <taxon>Bacteria</taxon>
        <taxon>Pseudomonadati</taxon>
        <taxon>Pseudomonadota</taxon>
        <taxon>Acidithiobacillia</taxon>
        <taxon>Acidithiobacillales</taxon>
        <taxon>Acidithiobacillaceae</taxon>
        <taxon>Acidithiobacillus</taxon>
    </lineage>
</organism>
<reference evidence="2 3" key="1">
    <citation type="submission" date="2016-06" db="EMBL/GenBank/DDBJ databases">
        <title>Gene turnover analysis identifies the evolutionary adaptation of the extremophile Acidithiobacillus caldus.</title>
        <authorList>
            <person name="Zhang X."/>
        </authorList>
    </citation>
    <scope>NUCLEOTIDE SEQUENCE [LARGE SCALE GENOMIC DNA]</scope>
    <source>
        <strain evidence="2 3">S1</strain>
    </source>
</reference>
<comment type="caution">
    <text evidence="2">The sequence shown here is derived from an EMBL/GenBank/DDBJ whole genome shotgun (WGS) entry which is preliminary data.</text>
</comment>
<feature type="region of interest" description="Disordered" evidence="1">
    <location>
        <begin position="66"/>
        <end position="115"/>
    </location>
</feature>
<gene>
    <name evidence="2" type="ORF">BAE30_00070</name>
</gene>
<protein>
    <submittedName>
        <fullName evidence="2">Uncharacterized protein</fullName>
    </submittedName>
</protein>
<dbReference type="AlphaFoldDB" id="A0A1E7Z517"/>
<dbReference type="EMBL" id="LZYH01000009">
    <property type="protein sequence ID" value="OFC63718.1"/>
    <property type="molecule type" value="Genomic_DNA"/>
</dbReference>
<name>A0A1E7Z517_9PROT</name>
<evidence type="ECO:0000313" key="3">
    <source>
        <dbReference type="Proteomes" id="UP000175707"/>
    </source>
</evidence>
<evidence type="ECO:0000313" key="2">
    <source>
        <dbReference type="EMBL" id="OFC63718.1"/>
    </source>
</evidence>